<evidence type="ECO:0000256" key="1">
    <source>
        <dbReference type="SAM" id="MobiDB-lite"/>
    </source>
</evidence>
<organism evidence="2 3">
    <name type="scientific">Parapedobacter koreensis</name>
    <dbReference type="NCBI Taxonomy" id="332977"/>
    <lineage>
        <taxon>Bacteria</taxon>
        <taxon>Pseudomonadati</taxon>
        <taxon>Bacteroidota</taxon>
        <taxon>Sphingobacteriia</taxon>
        <taxon>Sphingobacteriales</taxon>
        <taxon>Sphingobacteriaceae</taxon>
        <taxon>Parapedobacter</taxon>
    </lineage>
</organism>
<sequence length="116" mass="12755">MKRLFTILFAALGPVAITVGQEDSTKARVRASPSGKVTAPLIDSAFSTHPMPNAYRGDNCVAMPNAYRSDNAVAMPNLYDVVPLIKRHTADSTKQPFDKDKRKTEKKARAQQPTPR</sequence>
<keyword evidence="3" id="KW-1185">Reference proteome</keyword>
<accession>A0A1H7Q6Y9</accession>
<feature type="compositionally biased region" description="Basic and acidic residues" evidence="1">
    <location>
        <begin position="89"/>
        <end position="103"/>
    </location>
</feature>
<protein>
    <submittedName>
        <fullName evidence="2">Uncharacterized protein</fullName>
    </submittedName>
</protein>
<dbReference type="Proteomes" id="UP000198916">
    <property type="component" value="Unassembled WGS sequence"/>
</dbReference>
<proteinExistence type="predicted"/>
<dbReference type="EMBL" id="FNZR01000005">
    <property type="protein sequence ID" value="SEL43921.1"/>
    <property type="molecule type" value="Genomic_DNA"/>
</dbReference>
<dbReference type="RefSeq" id="WP_090606329.1">
    <property type="nucleotide sequence ID" value="NZ_FNZR01000005.1"/>
</dbReference>
<evidence type="ECO:0000313" key="2">
    <source>
        <dbReference type="EMBL" id="SEL43921.1"/>
    </source>
</evidence>
<name>A0A1H7Q6Y9_9SPHI</name>
<gene>
    <name evidence="2" type="ORF">SAMN05421740_105220</name>
</gene>
<dbReference type="AlphaFoldDB" id="A0A1H7Q6Y9"/>
<dbReference type="OrthoDB" id="798752at2"/>
<reference evidence="3" key="1">
    <citation type="submission" date="2016-10" db="EMBL/GenBank/DDBJ databases">
        <authorList>
            <person name="Varghese N."/>
            <person name="Submissions S."/>
        </authorList>
    </citation>
    <scope>NUCLEOTIDE SEQUENCE [LARGE SCALE GENOMIC DNA]</scope>
    <source>
        <strain evidence="3">Jip14</strain>
    </source>
</reference>
<evidence type="ECO:0000313" key="3">
    <source>
        <dbReference type="Proteomes" id="UP000198916"/>
    </source>
</evidence>
<feature type="region of interest" description="Disordered" evidence="1">
    <location>
        <begin position="89"/>
        <end position="116"/>
    </location>
</feature>